<protein>
    <submittedName>
        <fullName evidence="1">Uncharacterized protein</fullName>
    </submittedName>
</protein>
<accession>A0A5B7J513</accession>
<name>A0A5B7J513_PORTR</name>
<dbReference type="Proteomes" id="UP000324222">
    <property type="component" value="Unassembled WGS sequence"/>
</dbReference>
<organism evidence="1 2">
    <name type="scientific">Portunus trituberculatus</name>
    <name type="common">Swimming crab</name>
    <name type="synonym">Neptunus trituberculatus</name>
    <dbReference type="NCBI Taxonomy" id="210409"/>
    <lineage>
        <taxon>Eukaryota</taxon>
        <taxon>Metazoa</taxon>
        <taxon>Ecdysozoa</taxon>
        <taxon>Arthropoda</taxon>
        <taxon>Crustacea</taxon>
        <taxon>Multicrustacea</taxon>
        <taxon>Malacostraca</taxon>
        <taxon>Eumalacostraca</taxon>
        <taxon>Eucarida</taxon>
        <taxon>Decapoda</taxon>
        <taxon>Pleocyemata</taxon>
        <taxon>Brachyura</taxon>
        <taxon>Eubrachyura</taxon>
        <taxon>Portunoidea</taxon>
        <taxon>Portunidae</taxon>
        <taxon>Portuninae</taxon>
        <taxon>Portunus</taxon>
    </lineage>
</organism>
<dbReference type="EMBL" id="VSRR010089097">
    <property type="protein sequence ID" value="MPC91820.1"/>
    <property type="molecule type" value="Genomic_DNA"/>
</dbReference>
<comment type="caution">
    <text evidence="1">The sequence shown here is derived from an EMBL/GenBank/DDBJ whole genome shotgun (WGS) entry which is preliminary data.</text>
</comment>
<keyword evidence="2" id="KW-1185">Reference proteome</keyword>
<reference evidence="1 2" key="1">
    <citation type="submission" date="2019-05" db="EMBL/GenBank/DDBJ databases">
        <title>Another draft genome of Portunus trituberculatus and its Hox gene families provides insights of decapod evolution.</title>
        <authorList>
            <person name="Jeong J.-H."/>
            <person name="Song I."/>
            <person name="Kim S."/>
            <person name="Choi T."/>
            <person name="Kim D."/>
            <person name="Ryu S."/>
            <person name="Kim W."/>
        </authorList>
    </citation>
    <scope>NUCLEOTIDE SEQUENCE [LARGE SCALE GENOMIC DNA]</scope>
    <source>
        <tissue evidence="1">Muscle</tissue>
    </source>
</reference>
<gene>
    <name evidence="1" type="ORF">E2C01_086880</name>
</gene>
<evidence type="ECO:0000313" key="2">
    <source>
        <dbReference type="Proteomes" id="UP000324222"/>
    </source>
</evidence>
<evidence type="ECO:0000313" key="1">
    <source>
        <dbReference type="EMBL" id="MPC91820.1"/>
    </source>
</evidence>
<proteinExistence type="predicted"/>
<sequence>MKGAGKSHSEGGGDEECPCCKFPDLKPAVQFRQFALPRPVVFDPREMFWLFAKLLNNVERNRVWWEAKICCINFQRWTDKKNDGIIYVDE</sequence>
<dbReference type="AlphaFoldDB" id="A0A5B7J513"/>